<evidence type="ECO:0000313" key="4">
    <source>
        <dbReference type="Proteomes" id="UP000291758"/>
    </source>
</evidence>
<feature type="compositionally biased region" description="Low complexity" evidence="1">
    <location>
        <begin position="345"/>
        <end position="373"/>
    </location>
</feature>
<feature type="transmembrane region" description="Helical" evidence="2">
    <location>
        <begin position="166"/>
        <end position="186"/>
    </location>
</feature>
<feature type="transmembrane region" description="Helical" evidence="2">
    <location>
        <begin position="223"/>
        <end position="248"/>
    </location>
</feature>
<reference evidence="3 4" key="1">
    <citation type="submission" date="2019-01" db="EMBL/GenBank/DDBJ databases">
        <title>Genome sequencing of strain 2JSPR-7.</title>
        <authorList>
            <person name="Heo J."/>
            <person name="Kim S.-J."/>
            <person name="Kim J.-S."/>
            <person name="Hong S.-B."/>
            <person name="Kwon S.-W."/>
        </authorList>
    </citation>
    <scope>NUCLEOTIDE SEQUENCE [LARGE SCALE GENOMIC DNA]</scope>
    <source>
        <strain evidence="3 4">2JSPR-7</strain>
    </source>
</reference>
<evidence type="ECO:0000313" key="3">
    <source>
        <dbReference type="EMBL" id="QAY63236.1"/>
    </source>
</evidence>
<accession>A0A4P6ELT8</accession>
<proteinExistence type="predicted"/>
<organism evidence="3 4">
    <name type="scientific">Xylanimonas allomyrinae</name>
    <dbReference type="NCBI Taxonomy" id="2509459"/>
    <lineage>
        <taxon>Bacteria</taxon>
        <taxon>Bacillati</taxon>
        <taxon>Actinomycetota</taxon>
        <taxon>Actinomycetes</taxon>
        <taxon>Micrococcales</taxon>
        <taxon>Promicromonosporaceae</taxon>
        <taxon>Xylanimonas</taxon>
    </lineage>
</organism>
<feature type="transmembrane region" description="Helical" evidence="2">
    <location>
        <begin position="193"/>
        <end position="211"/>
    </location>
</feature>
<gene>
    <name evidence="3" type="ORF">ET495_08255</name>
</gene>
<feature type="region of interest" description="Disordered" evidence="1">
    <location>
        <begin position="319"/>
        <end position="425"/>
    </location>
</feature>
<dbReference type="Proteomes" id="UP000291758">
    <property type="component" value="Chromosome"/>
</dbReference>
<protein>
    <submittedName>
        <fullName evidence="3">Conjugal transfer protein TrbL</fullName>
    </submittedName>
</protein>
<feature type="compositionally biased region" description="Low complexity" evidence="1">
    <location>
        <begin position="380"/>
        <end position="409"/>
    </location>
</feature>
<dbReference type="RefSeq" id="WP_129204140.1">
    <property type="nucleotide sequence ID" value="NZ_CP035495.1"/>
</dbReference>
<name>A0A4P6ELT8_9MICO</name>
<dbReference type="AlphaFoldDB" id="A0A4P6ELT8"/>
<evidence type="ECO:0000256" key="2">
    <source>
        <dbReference type="SAM" id="Phobius"/>
    </source>
</evidence>
<keyword evidence="2" id="KW-0812">Transmembrane</keyword>
<sequence length="425" mass="42403">MDLCSIPGVASVCDAAATAAAGTVESLLMGLTAAVSTGAADLMRGMWAAFETTTFVDLTTDGFTRVYNIVFGVAVFVMLAFFLLQLITGMLHREPAAMTRAALGLGKSILGSFVVVTVIAAGLEITDRVATAMIDAAGTTLTEVGDRITLLTTGTALTAASGPGGAILVVLLLSSVTLCAGLILWLSLLIRKALLLVAIAFAPVALAGATWDSTRGWVGRWANVVIALIVSKIVVVVFLLLATAQITAPVSADLTSLSDPLSGIVLLLVAGFAPYMTYKAITFMGFDMYHAMSAEQEAKQALNRPVPVPARFLNRAETPRILGTPGATADGGPTPTPRPAPSSPGVPTGHAAAHAATTGASAAPASGGTSAAAAGGGAAAAGSAGPIVAGAMAAKAAADAGPRAGAWVAGQSTRGADAAQDGAHR</sequence>
<keyword evidence="2" id="KW-1133">Transmembrane helix</keyword>
<feature type="compositionally biased region" description="Low complexity" evidence="1">
    <location>
        <begin position="323"/>
        <end position="333"/>
    </location>
</feature>
<feature type="compositionally biased region" description="Pro residues" evidence="1">
    <location>
        <begin position="334"/>
        <end position="344"/>
    </location>
</feature>
<keyword evidence="4" id="KW-1185">Reference proteome</keyword>
<feature type="transmembrane region" description="Helical" evidence="2">
    <location>
        <begin position="101"/>
        <end position="123"/>
    </location>
</feature>
<dbReference type="OrthoDB" id="5181663at2"/>
<keyword evidence="2" id="KW-0472">Membrane</keyword>
<feature type="transmembrane region" description="Helical" evidence="2">
    <location>
        <begin position="260"/>
        <end position="278"/>
    </location>
</feature>
<dbReference type="EMBL" id="CP035495">
    <property type="protein sequence ID" value="QAY63236.1"/>
    <property type="molecule type" value="Genomic_DNA"/>
</dbReference>
<dbReference type="KEGG" id="xyl:ET495_08255"/>
<feature type="transmembrane region" description="Helical" evidence="2">
    <location>
        <begin position="66"/>
        <end position="89"/>
    </location>
</feature>
<evidence type="ECO:0000256" key="1">
    <source>
        <dbReference type="SAM" id="MobiDB-lite"/>
    </source>
</evidence>